<dbReference type="AlphaFoldDB" id="A0A5P2GAC6"/>
<organism evidence="1 2">
    <name type="scientific">Rhizosphaericola mali</name>
    <dbReference type="NCBI Taxonomy" id="2545455"/>
    <lineage>
        <taxon>Bacteria</taxon>
        <taxon>Pseudomonadati</taxon>
        <taxon>Bacteroidota</taxon>
        <taxon>Chitinophagia</taxon>
        <taxon>Chitinophagales</taxon>
        <taxon>Chitinophagaceae</taxon>
        <taxon>Rhizosphaericola</taxon>
    </lineage>
</organism>
<evidence type="ECO:0000313" key="1">
    <source>
        <dbReference type="EMBL" id="QES90133.1"/>
    </source>
</evidence>
<dbReference type="PROSITE" id="PS51257">
    <property type="entry name" value="PROKAR_LIPOPROTEIN"/>
    <property type="match status" value="1"/>
</dbReference>
<dbReference type="OrthoDB" id="639967at2"/>
<dbReference type="KEGG" id="arac:E0W69_016255"/>
<accession>A0A5P2GAC6</accession>
<keyword evidence="2" id="KW-1185">Reference proteome</keyword>
<dbReference type="RefSeq" id="WP_131331089.1">
    <property type="nucleotide sequence ID" value="NZ_CP044016.1"/>
</dbReference>
<name>A0A5P2GAC6_9BACT</name>
<evidence type="ECO:0000313" key="2">
    <source>
        <dbReference type="Proteomes" id="UP000292424"/>
    </source>
</evidence>
<proteinExistence type="predicted"/>
<protein>
    <submittedName>
        <fullName evidence="1">Uncharacterized protein</fullName>
    </submittedName>
</protein>
<dbReference type="EMBL" id="CP044016">
    <property type="protein sequence ID" value="QES90133.1"/>
    <property type="molecule type" value="Genomic_DNA"/>
</dbReference>
<sequence length="798" mass="94070">MIRRLRKYLICISLILIIVLQSTIACGPFLRLDEQNFSLFNPNLAGKGGLEIFYYSERLFNSELPDPTQKDYRRNCHEWRNICGRSVKEADIFSIQYEMNGNDFALNLLSKSDSVFNHNSFVKWLLLPSNNAFLDYMICAKKAEFTQFGNLDPWEDGLFDKNYDSLLFQSARDGQNGYQLVKNNFLKNRYTFQVLKSQYYLWRHGYTHYKDSLADLYSHIQLDTNSVIYGWSQLYYGLTLSGNDRTKLVLESFDHSESKKLICFQSLTKEDLSDLEKNTDDKYYKALCGVFQIINNPERILNKIKEIYSLDRNNKYLPFLLSREIDKIETWIWSPKYLGFNTKADNDYYASDEKRTIDYYAKLNYWKDRKYLDSVRSFLYEINTPNYSFHNFLNLSIAHLENVRGNYSTAMKLINQTPHFPNNKIFEQQRIVEEIISYANSENLNSSDCQQWLMFKIRELEAINPRFLINNIPSYHNYYYPDEITEEQDDDLSELLLMLSRRFQSIGNTMLAGLLYNKASLTTDMNSFLSYSDYDDKNQSDSAVNYDQIAYFDTYGTPATMDSLLSFKSKVNKSPFEKYISTALAQQDLYKDLKGTMFIRQMKYHAALDVFESMHQDYWAKNYEYDTYLPEHGLEYLGTITPWDSTKNVYFDKVSKTLLTKELCSLLDAEKVENDLDKKAGLLQRIANYQYNITDYGAGWMMLQYENSSAYFSPLSINTINSAMANYKKAYSIAKNTEIRASSLAMLHYCYKIIDKYYNKERMYGYYNYNSKYLTELKKRYKNSKTYTLAETHCPDFK</sequence>
<dbReference type="Proteomes" id="UP000292424">
    <property type="component" value="Chromosome"/>
</dbReference>
<reference evidence="1 2" key="1">
    <citation type="submission" date="2019-09" db="EMBL/GenBank/DDBJ databases">
        <title>Complete genome sequence of Arachidicoccus sp. B3-10 isolated from apple orchard soil.</title>
        <authorList>
            <person name="Kim H.S."/>
            <person name="Han K.-I."/>
            <person name="Suh M.K."/>
            <person name="Lee K.C."/>
            <person name="Eom M.K."/>
            <person name="Kim J.-S."/>
            <person name="Kang S.W."/>
            <person name="Sin Y."/>
            <person name="Lee J.-S."/>
        </authorList>
    </citation>
    <scope>NUCLEOTIDE SEQUENCE [LARGE SCALE GENOMIC DNA]</scope>
    <source>
        <strain evidence="1 2">B3-10</strain>
    </source>
</reference>
<gene>
    <name evidence="1" type="ORF">E0W69_016255</name>
</gene>